<comment type="subcellular location">
    <subcellularLocation>
        <location evidence="1 12">Cell membrane</location>
        <topology evidence="1 12">Lipid-anchor</topology>
        <topology evidence="1 12">GPI-anchor</topology>
    </subcellularLocation>
</comment>
<dbReference type="GO" id="GO:0005886">
    <property type="term" value="C:plasma membrane"/>
    <property type="evidence" value="ECO:0007669"/>
    <property type="project" value="UniProtKB-SubCell"/>
</dbReference>
<evidence type="ECO:0000256" key="11">
    <source>
        <dbReference type="RuleBase" id="RU003518"/>
    </source>
</evidence>
<dbReference type="InterPro" id="IPR001863">
    <property type="entry name" value="Glypican"/>
</dbReference>
<dbReference type="GO" id="GO:0009966">
    <property type="term" value="P:regulation of signal transduction"/>
    <property type="evidence" value="ECO:0007669"/>
    <property type="project" value="InterPro"/>
</dbReference>
<organism evidence="13 14">
    <name type="scientific">Takifugu flavidus</name>
    <name type="common">sansaifugu</name>
    <dbReference type="NCBI Taxonomy" id="433684"/>
    <lineage>
        <taxon>Eukaryota</taxon>
        <taxon>Metazoa</taxon>
        <taxon>Chordata</taxon>
        <taxon>Craniata</taxon>
        <taxon>Vertebrata</taxon>
        <taxon>Euteleostomi</taxon>
        <taxon>Actinopterygii</taxon>
        <taxon>Neopterygii</taxon>
        <taxon>Teleostei</taxon>
        <taxon>Neoteleostei</taxon>
        <taxon>Acanthomorphata</taxon>
        <taxon>Eupercaria</taxon>
        <taxon>Tetraodontiformes</taxon>
        <taxon>Tetradontoidea</taxon>
        <taxon>Tetraodontidae</taxon>
        <taxon>Takifugu</taxon>
    </lineage>
</organism>
<keyword evidence="5" id="KW-0732">Signal</keyword>
<sequence length="80" mass="9336">METQQADYQALCSPGEHLRFCPQGYTCCTLEMEENLNQQSKLDFENLVENSSQSMRTTFVTRHKKFDGKLKSFLFIVLHL</sequence>
<evidence type="ECO:0000256" key="5">
    <source>
        <dbReference type="ARBA" id="ARBA00022729"/>
    </source>
</evidence>
<protein>
    <submittedName>
        <fullName evidence="13">Glypican-6 Secreted glypican-6</fullName>
    </submittedName>
</protein>
<accession>A0A5C6NQI6</accession>
<dbReference type="GO" id="GO:0016477">
    <property type="term" value="P:cell migration"/>
    <property type="evidence" value="ECO:0007669"/>
    <property type="project" value="TreeGrafter"/>
</dbReference>
<keyword evidence="6 12" id="KW-0654">Proteoglycan</keyword>
<dbReference type="GO" id="GO:0045202">
    <property type="term" value="C:synapse"/>
    <property type="evidence" value="ECO:0007669"/>
    <property type="project" value="TreeGrafter"/>
</dbReference>
<reference evidence="13 14" key="1">
    <citation type="submission" date="2019-04" db="EMBL/GenBank/DDBJ databases">
        <title>Chromosome genome assembly for Takifugu flavidus.</title>
        <authorList>
            <person name="Xiao S."/>
        </authorList>
    </citation>
    <scope>NUCLEOTIDE SEQUENCE [LARGE SCALE GENOMIC DNA]</scope>
    <source>
        <strain evidence="13">HTHZ2018</strain>
        <tissue evidence="13">Muscle</tissue>
    </source>
</reference>
<dbReference type="GO" id="GO:0098552">
    <property type="term" value="C:side of membrane"/>
    <property type="evidence" value="ECO:0007669"/>
    <property type="project" value="UniProtKB-KW"/>
</dbReference>
<dbReference type="EMBL" id="RHFK02000012">
    <property type="protein sequence ID" value="TWW67927.1"/>
    <property type="molecule type" value="Genomic_DNA"/>
</dbReference>
<dbReference type="AlphaFoldDB" id="A0A5C6NQI6"/>
<keyword evidence="8" id="KW-0325">Glycoprotein</keyword>
<evidence type="ECO:0000256" key="6">
    <source>
        <dbReference type="ARBA" id="ARBA00022974"/>
    </source>
</evidence>
<evidence type="ECO:0000256" key="9">
    <source>
        <dbReference type="ARBA" id="ARBA00023207"/>
    </source>
</evidence>
<comment type="similarity">
    <text evidence="2 11">Belongs to the glypican family.</text>
</comment>
<evidence type="ECO:0000256" key="8">
    <source>
        <dbReference type="ARBA" id="ARBA00023180"/>
    </source>
</evidence>
<evidence type="ECO:0000256" key="3">
    <source>
        <dbReference type="ARBA" id="ARBA00022475"/>
    </source>
</evidence>
<evidence type="ECO:0000256" key="7">
    <source>
        <dbReference type="ARBA" id="ARBA00023136"/>
    </source>
</evidence>
<keyword evidence="14" id="KW-1185">Reference proteome</keyword>
<name>A0A5C6NQI6_9TELE</name>
<dbReference type="Pfam" id="PF01153">
    <property type="entry name" value="Glypican"/>
    <property type="match status" value="1"/>
</dbReference>
<dbReference type="GO" id="GO:1905475">
    <property type="term" value="P:regulation of protein localization to membrane"/>
    <property type="evidence" value="ECO:0007669"/>
    <property type="project" value="TreeGrafter"/>
</dbReference>
<proteinExistence type="inferred from homology"/>
<evidence type="ECO:0000256" key="10">
    <source>
        <dbReference type="ARBA" id="ARBA00023288"/>
    </source>
</evidence>
<dbReference type="GO" id="GO:0009986">
    <property type="term" value="C:cell surface"/>
    <property type="evidence" value="ECO:0007669"/>
    <property type="project" value="TreeGrafter"/>
</dbReference>
<keyword evidence="9 12" id="KW-0357">Heparan sulfate</keyword>
<evidence type="ECO:0000313" key="13">
    <source>
        <dbReference type="EMBL" id="TWW67927.1"/>
    </source>
</evidence>
<evidence type="ECO:0000313" key="14">
    <source>
        <dbReference type="Proteomes" id="UP000324091"/>
    </source>
</evidence>
<dbReference type="GO" id="GO:0005576">
    <property type="term" value="C:extracellular region"/>
    <property type="evidence" value="ECO:0007669"/>
    <property type="project" value="TreeGrafter"/>
</dbReference>
<keyword evidence="7 12" id="KW-0472">Membrane</keyword>
<comment type="function">
    <text evidence="12">Cell surface proteoglycan.</text>
</comment>
<evidence type="ECO:0000256" key="2">
    <source>
        <dbReference type="ARBA" id="ARBA00010260"/>
    </source>
</evidence>
<keyword evidence="4 12" id="KW-0336">GPI-anchor</keyword>
<dbReference type="PANTHER" id="PTHR10822:SF31">
    <property type="entry name" value="GLYPICAN-6"/>
    <property type="match status" value="1"/>
</dbReference>
<gene>
    <name evidence="13" type="ORF">D4764_02G0009680</name>
</gene>
<keyword evidence="10 12" id="KW-0449">Lipoprotein</keyword>
<evidence type="ECO:0000256" key="12">
    <source>
        <dbReference type="RuleBase" id="RU003519"/>
    </source>
</evidence>
<dbReference type="PANTHER" id="PTHR10822">
    <property type="entry name" value="GLYPICAN"/>
    <property type="match status" value="1"/>
</dbReference>
<evidence type="ECO:0000256" key="1">
    <source>
        <dbReference type="ARBA" id="ARBA00004609"/>
    </source>
</evidence>
<keyword evidence="3" id="KW-1003">Cell membrane</keyword>
<comment type="caution">
    <text evidence="13">The sequence shown here is derived from an EMBL/GenBank/DDBJ whole genome shotgun (WGS) entry which is preliminary data.</text>
</comment>
<evidence type="ECO:0000256" key="4">
    <source>
        <dbReference type="ARBA" id="ARBA00022622"/>
    </source>
</evidence>
<dbReference type="Proteomes" id="UP000324091">
    <property type="component" value="Chromosome 2"/>
</dbReference>